<dbReference type="Proteomes" id="UP001328107">
    <property type="component" value="Unassembled WGS sequence"/>
</dbReference>
<organism evidence="2 3">
    <name type="scientific">Pristionchus mayeri</name>
    <dbReference type="NCBI Taxonomy" id="1317129"/>
    <lineage>
        <taxon>Eukaryota</taxon>
        <taxon>Metazoa</taxon>
        <taxon>Ecdysozoa</taxon>
        <taxon>Nematoda</taxon>
        <taxon>Chromadorea</taxon>
        <taxon>Rhabditida</taxon>
        <taxon>Rhabditina</taxon>
        <taxon>Diplogasteromorpha</taxon>
        <taxon>Diplogasteroidea</taxon>
        <taxon>Neodiplogasteridae</taxon>
        <taxon>Pristionchus</taxon>
    </lineage>
</organism>
<keyword evidence="3" id="KW-1185">Reference proteome</keyword>
<reference evidence="3" key="1">
    <citation type="submission" date="2022-10" db="EMBL/GenBank/DDBJ databases">
        <title>Genome assembly of Pristionchus species.</title>
        <authorList>
            <person name="Yoshida K."/>
            <person name="Sommer R.J."/>
        </authorList>
    </citation>
    <scope>NUCLEOTIDE SEQUENCE [LARGE SCALE GENOMIC DNA]</scope>
    <source>
        <strain evidence="3">RS5460</strain>
    </source>
</reference>
<feature type="non-terminal residue" evidence="2">
    <location>
        <position position="1"/>
    </location>
</feature>
<keyword evidence="1" id="KW-1133">Transmembrane helix</keyword>
<dbReference type="AlphaFoldDB" id="A0AAN5CI48"/>
<feature type="transmembrane region" description="Helical" evidence="1">
    <location>
        <begin position="89"/>
        <end position="118"/>
    </location>
</feature>
<dbReference type="PANTHER" id="PTHR22941">
    <property type="entry name" value="SERPENTINE RECEPTOR"/>
    <property type="match status" value="1"/>
</dbReference>
<dbReference type="InterPro" id="IPR019429">
    <property type="entry name" value="7TM_GPCR_serpentine_rcpt_Sri"/>
</dbReference>
<evidence type="ECO:0000313" key="2">
    <source>
        <dbReference type="EMBL" id="GMR44852.1"/>
    </source>
</evidence>
<keyword evidence="1" id="KW-0472">Membrane</keyword>
<evidence type="ECO:0008006" key="4">
    <source>
        <dbReference type="Google" id="ProtNLM"/>
    </source>
</evidence>
<dbReference type="EMBL" id="BTRK01000004">
    <property type="protein sequence ID" value="GMR44852.1"/>
    <property type="molecule type" value="Genomic_DNA"/>
</dbReference>
<keyword evidence="1" id="KW-0812">Transmembrane</keyword>
<sequence length="209" mass="23817">ITVLNSPLFLACFIYRHQAVMVPGSRWSFSPPVQSLPPLLFLLFVFLFPLLLHMISQPPGAVFQYAEMFSSEWPSSLLNRTDCLYPDRLLSFSIFACIVLLMGCVFVFLIISHTFATLREKSTISEKMKEYHRTMTRVLLLQAGVPTLFALVPLGVCFTVFFLDLNGILIIPICFVFISAHSFLHSVAVLSTTPIYRKQLRMMIRSKEN</sequence>
<feature type="transmembrane region" description="Helical" evidence="1">
    <location>
        <begin position="169"/>
        <end position="196"/>
    </location>
</feature>
<dbReference type="SUPFAM" id="SSF81321">
    <property type="entry name" value="Family A G protein-coupled receptor-like"/>
    <property type="match status" value="1"/>
</dbReference>
<accession>A0AAN5CI48</accession>
<name>A0AAN5CI48_9BILA</name>
<comment type="caution">
    <text evidence="2">The sequence shown here is derived from an EMBL/GenBank/DDBJ whole genome shotgun (WGS) entry which is preliminary data.</text>
</comment>
<evidence type="ECO:0000256" key="1">
    <source>
        <dbReference type="SAM" id="Phobius"/>
    </source>
</evidence>
<dbReference type="PANTHER" id="PTHR22941:SF26">
    <property type="entry name" value="SERPENTINE RECEPTOR, CLASS H"/>
    <property type="match status" value="1"/>
</dbReference>
<protein>
    <recommendedName>
        <fullName evidence="4">G protein-coupled receptor</fullName>
    </recommendedName>
</protein>
<evidence type="ECO:0000313" key="3">
    <source>
        <dbReference type="Proteomes" id="UP001328107"/>
    </source>
</evidence>
<feature type="transmembrane region" description="Helical" evidence="1">
    <location>
        <begin position="139"/>
        <end position="163"/>
    </location>
</feature>
<feature type="non-terminal residue" evidence="2">
    <location>
        <position position="209"/>
    </location>
</feature>
<gene>
    <name evidence="2" type="ORF">PMAYCL1PPCAC_15047</name>
</gene>
<proteinExistence type="predicted"/>
<dbReference type="InterPro" id="IPR053220">
    <property type="entry name" value="Nematode_rcpt-like_serp_H"/>
</dbReference>
<feature type="transmembrane region" description="Helical" evidence="1">
    <location>
        <begin position="36"/>
        <end position="55"/>
    </location>
</feature>
<dbReference type="Pfam" id="PF10327">
    <property type="entry name" value="7TM_GPCR_Sri"/>
    <property type="match status" value="1"/>
</dbReference>